<accession>A0A3L6Q3K0</accession>
<dbReference type="Proteomes" id="UP000275267">
    <property type="component" value="Unassembled WGS sequence"/>
</dbReference>
<gene>
    <name evidence="2" type="ORF">C2845_PM15G19900</name>
</gene>
<feature type="compositionally biased region" description="Basic residues" evidence="1">
    <location>
        <begin position="24"/>
        <end position="34"/>
    </location>
</feature>
<name>A0A3L6Q3K0_PANMI</name>
<evidence type="ECO:0000313" key="3">
    <source>
        <dbReference type="Proteomes" id="UP000275267"/>
    </source>
</evidence>
<protein>
    <submittedName>
        <fullName evidence="2">Uncharacterized protein</fullName>
    </submittedName>
</protein>
<comment type="caution">
    <text evidence="2">The sequence shown here is derived from an EMBL/GenBank/DDBJ whole genome shotgun (WGS) entry which is preliminary data.</text>
</comment>
<dbReference type="EMBL" id="PQIB02000013">
    <property type="protein sequence ID" value="RLM73222.1"/>
    <property type="molecule type" value="Genomic_DNA"/>
</dbReference>
<feature type="region of interest" description="Disordered" evidence="1">
    <location>
        <begin position="1"/>
        <end position="41"/>
    </location>
</feature>
<evidence type="ECO:0000256" key="1">
    <source>
        <dbReference type="SAM" id="MobiDB-lite"/>
    </source>
</evidence>
<organism evidence="2 3">
    <name type="scientific">Panicum miliaceum</name>
    <name type="common">Proso millet</name>
    <name type="synonym">Broomcorn millet</name>
    <dbReference type="NCBI Taxonomy" id="4540"/>
    <lineage>
        <taxon>Eukaryota</taxon>
        <taxon>Viridiplantae</taxon>
        <taxon>Streptophyta</taxon>
        <taxon>Embryophyta</taxon>
        <taxon>Tracheophyta</taxon>
        <taxon>Spermatophyta</taxon>
        <taxon>Magnoliopsida</taxon>
        <taxon>Liliopsida</taxon>
        <taxon>Poales</taxon>
        <taxon>Poaceae</taxon>
        <taxon>PACMAD clade</taxon>
        <taxon>Panicoideae</taxon>
        <taxon>Panicodae</taxon>
        <taxon>Paniceae</taxon>
        <taxon>Panicinae</taxon>
        <taxon>Panicum</taxon>
        <taxon>Panicum sect. Panicum</taxon>
    </lineage>
</organism>
<keyword evidence="3" id="KW-1185">Reference proteome</keyword>
<dbReference type="AlphaFoldDB" id="A0A3L6Q3K0"/>
<proteinExistence type="predicted"/>
<reference evidence="3" key="1">
    <citation type="journal article" date="2019" name="Nat. Commun.">
        <title>The genome of broomcorn millet.</title>
        <authorList>
            <person name="Zou C."/>
            <person name="Miki D."/>
            <person name="Li D."/>
            <person name="Tang Q."/>
            <person name="Xiao L."/>
            <person name="Rajput S."/>
            <person name="Deng P."/>
            <person name="Jia W."/>
            <person name="Huang R."/>
            <person name="Zhang M."/>
            <person name="Sun Y."/>
            <person name="Hu J."/>
            <person name="Fu X."/>
            <person name="Schnable P.S."/>
            <person name="Li F."/>
            <person name="Zhang H."/>
            <person name="Feng B."/>
            <person name="Zhu X."/>
            <person name="Liu R."/>
            <person name="Schnable J.C."/>
            <person name="Zhu J.-K."/>
            <person name="Zhang H."/>
        </authorList>
    </citation>
    <scope>NUCLEOTIDE SEQUENCE [LARGE SCALE GENOMIC DNA]</scope>
</reference>
<evidence type="ECO:0000313" key="2">
    <source>
        <dbReference type="EMBL" id="RLM73222.1"/>
    </source>
</evidence>
<sequence>MAALWDELSQLRTAHEASRNTAPARRRARHHAGRAHPDPLLGFARRLRARLASLDCRTTDHRGHVHDLTGTSRTPAPGLRRAT</sequence>
<feature type="region of interest" description="Disordered" evidence="1">
    <location>
        <begin position="61"/>
        <end position="83"/>
    </location>
</feature>